<comment type="caution">
    <text evidence="2">The sequence shown here is derived from an EMBL/GenBank/DDBJ whole genome shotgun (WGS) entry which is preliminary data.</text>
</comment>
<proteinExistence type="predicted"/>
<name>X6NU11_RETFI</name>
<feature type="compositionally biased region" description="Basic and acidic residues" evidence="1">
    <location>
        <begin position="148"/>
        <end position="157"/>
    </location>
</feature>
<gene>
    <name evidence="2" type="ORF">RFI_07712</name>
</gene>
<evidence type="ECO:0000313" key="2">
    <source>
        <dbReference type="EMBL" id="ETO29408.1"/>
    </source>
</evidence>
<accession>X6NU11</accession>
<feature type="region of interest" description="Disordered" evidence="1">
    <location>
        <begin position="132"/>
        <end position="157"/>
    </location>
</feature>
<dbReference type="AlphaFoldDB" id="X6NU11"/>
<evidence type="ECO:0000256" key="1">
    <source>
        <dbReference type="SAM" id="MobiDB-lite"/>
    </source>
</evidence>
<reference evidence="2 3" key="1">
    <citation type="journal article" date="2013" name="Curr. Biol.">
        <title>The Genome of the Foraminiferan Reticulomyxa filosa.</title>
        <authorList>
            <person name="Glockner G."/>
            <person name="Hulsmann N."/>
            <person name="Schleicher M."/>
            <person name="Noegel A.A."/>
            <person name="Eichinger L."/>
            <person name="Gallinger C."/>
            <person name="Pawlowski J."/>
            <person name="Sierra R."/>
            <person name="Euteneuer U."/>
            <person name="Pillet L."/>
            <person name="Moustafa A."/>
            <person name="Platzer M."/>
            <person name="Groth M."/>
            <person name="Szafranski K."/>
            <person name="Schliwa M."/>
        </authorList>
    </citation>
    <scope>NUCLEOTIDE SEQUENCE [LARGE SCALE GENOMIC DNA]</scope>
</reference>
<dbReference type="Proteomes" id="UP000023152">
    <property type="component" value="Unassembled WGS sequence"/>
</dbReference>
<sequence>MIAKREIKKVEIDYAKTDNKKKKKYGWIHAYLGETDPSKKENKYTFKTIAFKNRKNCMGEMSSIRYLMVVDVCKEKEEDNAAKKLYLRIWQSTGEYNEYTLIQTLKGVSTDKDLDNYISQFRYTRWDDNKKEKNGANVGDAGNENTENADKAKPMKEMSDVDKIEKEVIKRIEEQDWNDKWVVNVSINVADAKLPGRTLSHHVERDYSSLLKQHCSYDFLADLTLEYPLSDIDTATSCVLSDRSGDTAFECVQNCTETVAKLVSAHYDNSNHPIKFPTFEE</sequence>
<protein>
    <submittedName>
        <fullName evidence="2">Uncharacterized protein</fullName>
    </submittedName>
</protein>
<organism evidence="2 3">
    <name type="scientific">Reticulomyxa filosa</name>
    <dbReference type="NCBI Taxonomy" id="46433"/>
    <lineage>
        <taxon>Eukaryota</taxon>
        <taxon>Sar</taxon>
        <taxon>Rhizaria</taxon>
        <taxon>Retaria</taxon>
        <taxon>Foraminifera</taxon>
        <taxon>Monothalamids</taxon>
        <taxon>Reticulomyxidae</taxon>
        <taxon>Reticulomyxa</taxon>
    </lineage>
</organism>
<dbReference type="EMBL" id="ASPP01006082">
    <property type="protein sequence ID" value="ETO29408.1"/>
    <property type="molecule type" value="Genomic_DNA"/>
</dbReference>
<keyword evidence="3" id="KW-1185">Reference proteome</keyword>
<evidence type="ECO:0000313" key="3">
    <source>
        <dbReference type="Proteomes" id="UP000023152"/>
    </source>
</evidence>